<sequence>MITYWGFTQIAEHTGVASGTLRQWYNRGSNGFPKPDAKVGDNPGWKPATIDKWNEARRRAAVKEGA</sequence>
<dbReference type="EMBL" id="OP297545">
    <property type="protein sequence ID" value="UXE04766.1"/>
    <property type="molecule type" value="Genomic_DNA"/>
</dbReference>
<reference evidence="1" key="1">
    <citation type="submission" date="2022-08" db="EMBL/GenBank/DDBJ databases">
        <authorList>
            <person name="Dojs M.A."/>
            <person name="Fleischacker C.L."/>
            <person name="Jackson S.M."/>
            <person name="Feiring S.B."/>
            <person name="Webb R.J."/>
            <person name="Schaefbauer A.B."/>
            <person name="Vigness C.A."/>
            <person name="Boyle B.L."/>
            <person name="Frank J.R."/>
            <person name="Fleischacker T.C."/>
            <person name="Ackerman S.B."/>
            <person name="Balish M.F."/>
            <person name="Garlena R.A."/>
            <person name="Russell D.A."/>
            <person name="Jacobs-Sera D."/>
            <person name="Hatfull G.F."/>
        </authorList>
    </citation>
    <scope>NUCLEOTIDE SEQUENCE</scope>
</reference>
<gene>
    <name evidence="1" type="primary">30</name>
    <name evidence="1" type="ORF">SEA_SHAMBRE1_30</name>
</gene>
<organism evidence="1 2">
    <name type="scientific">Arthrobacter phage Shambre1</name>
    <dbReference type="NCBI Taxonomy" id="2927284"/>
    <lineage>
        <taxon>Viruses</taxon>
        <taxon>Duplodnaviria</taxon>
        <taxon>Heunggongvirae</taxon>
        <taxon>Uroviricota</taxon>
        <taxon>Caudoviricetes</taxon>
        <taxon>Bismarckvirus</taxon>
        <taxon>Bismarckvirus shambre1</taxon>
    </lineage>
</organism>
<accession>A0A977PT17</accession>
<keyword evidence="2" id="KW-1185">Reference proteome</keyword>
<proteinExistence type="predicted"/>
<evidence type="ECO:0000313" key="2">
    <source>
        <dbReference type="Proteomes" id="UP001063033"/>
    </source>
</evidence>
<name>A0A977PT17_9CAUD</name>
<dbReference type="RefSeq" id="YP_010755373.1">
    <property type="nucleotide sequence ID" value="NC_073469.1"/>
</dbReference>
<dbReference type="Proteomes" id="UP001063033">
    <property type="component" value="Segment"/>
</dbReference>
<dbReference type="KEGG" id="vg:80020062"/>
<dbReference type="GeneID" id="80020062"/>
<evidence type="ECO:0008006" key="3">
    <source>
        <dbReference type="Google" id="ProtNLM"/>
    </source>
</evidence>
<protein>
    <recommendedName>
        <fullName evidence="3">Helix-turn-helix DNA binding domain protein</fullName>
    </recommendedName>
</protein>
<evidence type="ECO:0000313" key="1">
    <source>
        <dbReference type="EMBL" id="UXE04766.1"/>
    </source>
</evidence>